<gene>
    <name evidence="1" type="ordered locus">MLP_30700</name>
</gene>
<organism evidence="1 2">
    <name type="scientific">Microlunatus phosphovorus (strain ATCC 700054 / DSM 10555 / JCM 9379 / NBRC 101784 / NCIMB 13414 / VKM Ac-1990 / NM-1)</name>
    <dbReference type="NCBI Taxonomy" id="1032480"/>
    <lineage>
        <taxon>Bacteria</taxon>
        <taxon>Bacillati</taxon>
        <taxon>Actinomycetota</taxon>
        <taxon>Actinomycetes</taxon>
        <taxon>Propionibacteriales</taxon>
        <taxon>Propionibacteriaceae</taxon>
        <taxon>Microlunatus</taxon>
    </lineage>
</organism>
<sequence>MPGGDGDHSRLRGDRVRVAGTDSAPEEWLVVECHHLARLEYPDGPGHRPLIVEYQADGGEITLLIPPSEVSLAGLDGRVVALEILNEYLAPTAEQVRLIGRAEVKAGSSEAVCAGHNGWSGRELGPTVIAIPIRVAHGAY</sequence>
<protein>
    <submittedName>
        <fullName evidence="1">Uncharacterized protein</fullName>
    </submittedName>
</protein>
<dbReference type="EMBL" id="AP012204">
    <property type="protein sequence ID" value="BAK36084.1"/>
    <property type="molecule type" value="Genomic_DNA"/>
</dbReference>
<name>F5XKL2_MICPN</name>
<reference evidence="1 2" key="1">
    <citation type="submission" date="2011-05" db="EMBL/GenBank/DDBJ databases">
        <title>Whole genome sequence of Microlunatus phosphovorus NM-1.</title>
        <authorList>
            <person name="Hosoyama A."/>
            <person name="Sasaki K."/>
            <person name="Harada T."/>
            <person name="Igarashi R."/>
            <person name="Kawakoshi A."/>
            <person name="Sasagawa M."/>
            <person name="Fukada J."/>
            <person name="Nakamura S."/>
            <person name="Katano Y."/>
            <person name="Hanada S."/>
            <person name="Kamagata Y."/>
            <person name="Nakamura N."/>
            <person name="Yamazaki S."/>
            <person name="Fujita N."/>
        </authorList>
    </citation>
    <scope>NUCLEOTIDE SEQUENCE [LARGE SCALE GENOMIC DNA]</scope>
    <source>
        <strain evidence="2">ATCC 700054 / DSM 10555 / JCM 9379 / NBRC 101784 / NCIMB 13414 / VKM Ac-1990 / NM-1</strain>
    </source>
</reference>
<proteinExistence type="predicted"/>
<dbReference type="Proteomes" id="UP000007947">
    <property type="component" value="Chromosome"/>
</dbReference>
<dbReference type="HOGENOM" id="CLU_1832855_0_0_11"/>
<dbReference type="RefSeq" id="WP_013863949.1">
    <property type="nucleotide sequence ID" value="NC_015635.1"/>
</dbReference>
<evidence type="ECO:0000313" key="2">
    <source>
        <dbReference type="Proteomes" id="UP000007947"/>
    </source>
</evidence>
<keyword evidence="2" id="KW-1185">Reference proteome</keyword>
<evidence type="ECO:0000313" key="1">
    <source>
        <dbReference type="EMBL" id="BAK36084.1"/>
    </source>
</evidence>
<accession>F5XKL2</accession>
<dbReference type="AlphaFoldDB" id="F5XKL2"/>
<dbReference type="KEGG" id="mph:MLP_30700"/>